<feature type="compositionally biased region" description="Acidic residues" evidence="2">
    <location>
        <begin position="65"/>
        <end position="77"/>
    </location>
</feature>
<accession>A0A4P9XIK0</accession>
<dbReference type="PANTHER" id="PTHR12354:SF1">
    <property type="entry name" value="INTERFERON-RELATED DEVELOPMENTAL REGULATOR 1"/>
    <property type="match status" value="1"/>
</dbReference>
<dbReference type="Gene3D" id="1.25.10.10">
    <property type="entry name" value="Leucine-rich Repeat Variant"/>
    <property type="match status" value="1"/>
</dbReference>
<name>A0A4P9XIK0_9FUNG</name>
<dbReference type="OrthoDB" id="18978at2759"/>
<comment type="similarity">
    <text evidence="1">Belongs to the IFRD family.</text>
</comment>
<organism evidence="4 5">
    <name type="scientific">Thamnocephalis sphaerospora</name>
    <dbReference type="NCBI Taxonomy" id="78915"/>
    <lineage>
        <taxon>Eukaryota</taxon>
        <taxon>Fungi</taxon>
        <taxon>Fungi incertae sedis</taxon>
        <taxon>Zoopagomycota</taxon>
        <taxon>Zoopagomycotina</taxon>
        <taxon>Zoopagomycetes</taxon>
        <taxon>Zoopagales</taxon>
        <taxon>Sigmoideomycetaceae</taxon>
        <taxon>Thamnocephalis</taxon>
    </lineage>
</organism>
<feature type="region of interest" description="Disordered" evidence="2">
    <location>
        <begin position="425"/>
        <end position="444"/>
    </location>
</feature>
<dbReference type="InterPro" id="IPR016024">
    <property type="entry name" value="ARM-type_fold"/>
</dbReference>
<dbReference type="InterPro" id="IPR007701">
    <property type="entry name" value="Interferon-rel_develop_reg_N"/>
</dbReference>
<dbReference type="SUPFAM" id="SSF48371">
    <property type="entry name" value="ARM repeat"/>
    <property type="match status" value="1"/>
</dbReference>
<dbReference type="InterPro" id="IPR011989">
    <property type="entry name" value="ARM-like"/>
</dbReference>
<evidence type="ECO:0000256" key="1">
    <source>
        <dbReference type="ARBA" id="ARBA00008828"/>
    </source>
</evidence>
<dbReference type="PANTHER" id="PTHR12354">
    <property type="entry name" value="INTERFERON-RELATED DEVELOPMENTAL REGULATOR"/>
    <property type="match status" value="1"/>
</dbReference>
<feature type="compositionally biased region" description="Low complexity" evidence="2">
    <location>
        <begin position="22"/>
        <end position="57"/>
    </location>
</feature>
<protein>
    <submittedName>
        <fullName evidence="4">Interferon-related developmental regulator-domain-containing protein</fullName>
    </submittedName>
</protein>
<sequence>MQRISAVRGDRPRRSGQHHSSSHVASAGSSRADSRPNSRAASRASSRAVSRTASRTVSPEREHDDDHDEGLDSGDSDDLSRTEQNGADGARFRDPGWEDAFDTLLDDLSEKRFSTREAALTRLIAIMSHYYTLEKLDRCRETMVDALKRCVKREKSTHENALAMRALALCFTTLGAGQNALFQDLCFSLKYIITHTGSAELRTAGATALAVSCFVSSDDMADTHDLLNFYVQLLSDQNSAAGQQATALKAILNAYGLLFTCISDPGYARDQCEKAIGVHLKLLESPHTEVRVASGENIALMFEILQEANAKSSKRRGKKERSMQKTAVRDILHTIEDRQAPEIKLKFKQRVAVFDSWTKIRRLQMFRDVLGEGLYTHFSENELLQDIFEFGAAGPNTGRAAAPEVRQVHAPSSNVAKQRTRTLHKGRETRHAAIGAGHADDDWD</sequence>
<proteinExistence type="inferred from homology"/>
<dbReference type="Pfam" id="PF05004">
    <property type="entry name" value="IFRD"/>
    <property type="match status" value="1"/>
</dbReference>
<feature type="domain" description="Interferon-related developmental regulator N-terminal" evidence="3">
    <location>
        <begin position="75"/>
        <end position="308"/>
    </location>
</feature>
<evidence type="ECO:0000313" key="4">
    <source>
        <dbReference type="EMBL" id="RKP05535.1"/>
    </source>
</evidence>
<dbReference type="AlphaFoldDB" id="A0A4P9XIK0"/>
<gene>
    <name evidence="4" type="ORF">THASP1DRAFT_32624</name>
</gene>
<feature type="region of interest" description="Disordered" evidence="2">
    <location>
        <begin position="1"/>
        <end position="94"/>
    </location>
</feature>
<dbReference type="InterPro" id="IPR039777">
    <property type="entry name" value="IFRD"/>
</dbReference>
<evidence type="ECO:0000259" key="3">
    <source>
        <dbReference type="Pfam" id="PF05004"/>
    </source>
</evidence>
<dbReference type="EMBL" id="KZ993101">
    <property type="protein sequence ID" value="RKP05535.1"/>
    <property type="molecule type" value="Genomic_DNA"/>
</dbReference>
<reference evidence="5" key="1">
    <citation type="journal article" date="2018" name="Nat. Microbiol.">
        <title>Leveraging single-cell genomics to expand the fungal tree of life.</title>
        <authorList>
            <person name="Ahrendt S.R."/>
            <person name="Quandt C.A."/>
            <person name="Ciobanu D."/>
            <person name="Clum A."/>
            <person name="Salamov A."/>
            <person name="Andreopoulos B."/>
            <person name="Cheng J.F."/>
            <person name="Woyke T."/>
            <person name="Pelin A."/>
            <person name="Henrissat B."/>
            <person name="Reynolds N.K."/>
            <person name="Benny G.L."/>
            <person name="Smith M.E."/>
            <person name="James T.Y."/>
            <person name="Grigoriev I.V."/>
        </authorList>
    </citation>
    <scope>NUCLEOTIDE SEQUENCE [LARGE SCALE GENOMIC DNA]</scope>
    <source>
        <strain evidence="5">RSA 1356</strain>
    </source>
</reference>
<dbReference type="STRING" id="78915.A0A4P9XIK0"/>
<keyword evidence="5" id="KW-1185">Reference proteome</keyword>
<dbReference type="Proteomes" id="UP000271241">
    <property type="component" value="Unassembled WGS sequence"/>
</dbReference>
<evidence type="ECO:0000313" key="5">
    <source>
        <dbReference type="Proteomes" id="UP000271241"/>
    </source>
</evidence>
<evidence type="ECO:0000256" key="2">
    <source>
        <dbReference type="SAM" id="MobiDB-lite"/>
    </source>
</evidence>